<reference evidence="1 2" key="1">
    <citation type="submission" date="2020-03" db="EMBL/GenBank/DDBJ databases">
        <title>Dissostichus mawsoni Genome sequencing and assembly.</title>
        <authorList>
            <person name="Park H."/>
        </authorList>
    </citation>
    <scope>NUCLEOTIDE SEQUENCE [LARGE SCALE GENOMIC DNA]</scope>
    <source>
        <strain evidence="1">DM0001</strain>
        <tissue evidence="1">Muscle</tissue>
    </source>
</reference>
<gene>
    <name evidence="1" type="ORF">F7725_028219</name>
</gene>
<evidence type="ECO:0008006" key="3">
    <source>
        <dbReference type="Google" id="ProtNLM"/>
    </source>
</evidence>
<dbReference type="AlphaFoldDB" id="A0A7J5XFD4"/>
<proteinExistence type="predicted"/>
<sequence>MNKLNELRNPWICLSLKVWNRLVTQNHLREAVKGLRWCVYDLEFLPGRWDARFKFWSSKGLTAYCTFLHKGSMNSFQNLKGQFDLKRDDFYRFLQVRHHIDQIQRESTQVHWDNTLFKVHGVLQKVFQVGIPFKFESLYLGALPPEMFSSRDRYLFRILSAACKKAITRMWLKPGKPTLDEWIDIVYDIFKMERIVLALRLQQGIFLSRWEKWLIYATPIRPSFV</sequence>
<evidence type="ECO:0000313" key="1">
    <source>
        <dbReference type="EMBL" id="KAF3835661.1"/>
    </source>
</evidence>
<protein>
    <recommendedName>
        <fullName evidence="3">Reverse transcriptase</fullName>
    </recommendedName>
</protein>
<organism evidence="1 2">
    <name type="scientific">Dissostichus mawsoni</name>
    <name type="common">Antarctic cod</name>
    <dbReference type="NCBI Taxonomy" id="36200"/>
    <lineage>
        <taxon>Eukaryota</taxon>
        <taxon>Metazoa</taxon>
        <taxon>Chordata</taxon>
        <taxon>Craniata</taxon>
        <taxon>Vertebrata</taxon>
        <taxon>Euteleostomi</taxon>
        <taxon>Actinopterygii</taxon>
        <taxon>Neopterygii</taxon>
        <taxon>Teleostei</taxon>
        <taxon>Neoteleostei</taxon>
        <taxon>Acanthomorphata</taxon>
        <taxon>Eupercaria</taxon>
        <taxon>Perciformes</taxon>
        <taxon>Notothenioidei</taxon>
        <taxon>Nototheniidae</taxon>
        <taxon>Dissostichus</taxon>
    </lineage>
</organism>
<keyword evidence="2" id="KW-1185">Reference proteome</keyword>
<dbReference type="EMBL" id="JAAKFY010000025">
    <property type="protein sequence ID" value="KAF3835661.1"/>
    <property type="molecule type" value="Genomic_DNA"/>
</dbReference>
<evidence type="ECO:0000313" key="2">
    <source>
        <dbReference type="Proteomes" id="UP000518266"/>
    </source>
</evidence>
<accession>A0A7J5XFD4</accession>
<dbReference type="Proteomes" id="UP000518266">
    <property type="component" value="Unassembled WGS sequence"/>
</dbReference>
<dbReference type="OrthoDB" id="416119at2759"/>
<name>A0A7J5XFD4_DISMA</name>
<comment type="caution">
    <text evidence="1">The sequence shown here is derived from an EMBL/GenBank/DDBJ whole genome shotgun (WGS) entry which is preliminary data.</text>
</comment>